<dbReference type="GO" id="GO:0004364">
    <property type="term" value="F:glutathione transferase activity"/>
    <property type="evidence" value="ECO:0007669"/>
    <property type="project" value="TreeGrafter"/>
</dbReference>
<dbReference type="SFLD" id="SFLDS00019">
    <property type="entry name" value="Glutathione_Transferase_(cytos"/>
    <property type="match status" value="1"/>
</dbReference>
<reference evidence="2 3" key="1">
    <citation type="journal article" date="2018" name="Nat. Biotechnol.">
        <title>A standardized bacterial taxonomy based on genome phylogeny substantially revises the tree of life.</title>
        <authorList>
            <person name="Parks D.H."/>
            <person name="Chuvochina M."/>
            <person name="Waite D.W."/>
            <person name="Rinke C."/>
            <person name="Skarshewski A."/>
            <person name="Chaumeil P.A."/>
            <person name="Hugenholtz P."/>
        </authorList>
    </citation>
    <scope>NUCLEOTIDE SEQUENCE [LARGE SCALE GENOMIC DNA]</scope>
    <source>
        <strain evidence="2">UBA10707</strain>
    </source>
</reference>
<sequence length="229" mass="25918">MYTLHIANKNYSSWSLRPWILLRQLDIAFREEMHPFQADIQAQREKFLAFSPSAKVPVLQDGQTVVWDSLAIAEYLAEEHAGVWPGDRAARAWARAASCEMHSGFAHLRERCTMNCAVRARPKTVTAQLQADIERINTLFNQGLARFGGPFLAGAAFTAVDAMYAPVMFRIQTYDLPMQGAAVDYVAHMLALPGMQQWYAQALQERDIDEAHEQDVARYSDIIGDERQK</sequence>
<dbReference type="GO" id="GO:0006559">
    <property type="term" value="P:L-phenylalanine catabolic process"/>
    <property type="evidence" value="ECO:0007669"/>
    <property type="project" value="TreeGrafter"/>
</dbReference>
<evidence type="ECO:0000313" key="3">
    <source>
        <dbReference type="Proteomes" id="UP000264036"/>
    </source>
</evidence>
<dbReference type="InterPro" id="IPR040079">
    <property type="entry name" value="Glutathione_S-Trfase"/>
</dbReference>
<dbReference type="AlphaFoldDB" id="A0A356LLM1"/>
<dbReference type="CDD" id="cd03043">
    <property type="entry name" value="GST_N_1"/>
    <property type="match status" value="1"/>
</dbReference>
<accession>A0A356LLM1</accession>
<evidence type="ECO:0000313" key="2">
    <source>
        <dbReference type="EMBL" id="HBP31804.1"/>
    </source>
</evidence>
<keyword evidence="2" id="KW-0808">Transferase</keyword>
<dbReference type="EMBL" id="DOEK01000046">
    <property type="protein sequence ID" value="HBP31804.1"/>
    <property type="molecule type" value="Genomic_DNA"/>
</dbReference>
<name>A0A356LLM1_9BURK</name>
<dbReference type="Proteomes" id="UP000264036">
    <property type="component" value="Unassembled WGS sequence"/>
</dbReference>
<proteinExistence type="predicted"/>
<dbReference type="InterPro" id="IPR036249">
    <property type="entry name" value="Thioredoxin-like_sf"/>
</dbReference>
<dbReference type="CDD" id="cd03194">
    <property type="entry name" value="GST_C_3"/>
    <property type="match status" value="1"/>
</dbReference>
<dbReference type="PANTHER" id="PTHR42673">
    <property type="entry name" value="MALEYLACETOACETATE ISOMERASE"/>
    <property type="match status" value="1"/>
</dbReference>
<dbReference type="SUPFAM" id="SSF52833">
    <property type="entry name" value="Thioredoxin-like"/>
    <property type="match status" value="1"/>
</dbReference>
<dbReference type="GO" id="GO:0016034">
    <property type="term" value="F:maleylacetoacetate isomerase activity"/>
    <property type="evidence" value="ECO:0007669"/>
    <property type="project" value="TreeGrafter"/>
</dbReference>
<dbReference type="Pfam" id="PF13410">
    <property type="entry name" value="GST_C_2"/>
    <property type="match status" value="1"/>
</dbReference>
<protein>
    <submittedName>
        <fullName evidence="2">Glutathione S-transferase</fullName>
    </submittedName>
</protein>
<feature type="domain" description="GST N-terminal" evidence="1">
    <location>
        <begin position="2"/>
        <end position="84"/>
    </location>
</feature>
<organism evidence="2 3">
    <name type="scientific">Advenella kashmirensis</name>
    <dbReference type="NCBI Taxonomy" id="310575"/>
    <lineage>
        <taxon>Bacteria</taxon>
        <taxon>Pseudomonadati</taxon>
        <taxon>Pseudomonadota</taxon>
        <taxon>Betaproteobacteria</taxon>
        <taxon>Burkholderiales</taxon>
        <taxon>Alcaligenaceae</taxon>
    </lineage>
</organism>
<comment type="caution">
    <text evidence="2">The sequence shown here is derived from an EMBL/GenBank/DDBJ whole genome shotgun (WGS) entry which is preliminary data.</text>
</comment>
<dbReference type="SFLD" id="SFLDG00358">
    <property type="entry name" value="Main_(cytGST)"/>
    <property type="match status" value="1"/>
</dbReference>
<dbReference type="InterPro" id="IPR004045">
    <property type="entry name" value="Glutathione_S-Trfase_N"/>
</dbReference>
<dbReference type="InterPro" id="IPR036282">
    <property type="entry name" value="Glutathione-S-Trfase_C_sf"/>
</dbReference>
<evidence type="ECO:0000259" key="1">
    <source>
        <dbReference type="PROSITE" id="PS50404"/>
    </source>
</evidence>
<dbReference type="Pfam" id="PF13409">
    <property type="entry name" value="GST_N_2"/>
    <property type="match status" value="1"/>
</dbReference>
<dbReference type="Gene3D" id="1.20.1050.10">
    <property type="match status" value="1"/>
</dbReference>
<gene>
    <name evidence="2" type="ORF">DD666_20645</name>
</gene>
<dbReference type="PANTHER" id="PTHR42673:SF4">
    <property type="entry name" value="MALEYLACETOACETATE ISOMERASE"/>
    <property type="match status" value="1"/>
</dbReference>
<dbReference type="SUPFAM" id="SSF47616">
    <property type="entry name" value="GST C-terminal domain-like"/>
    <property type="match status" value="1"/>
</dbReference>
<dbReference type="GO" id="GO:0006749">
    <property type="term" value="P:glutathione metabolic process"/>
    <property type="evidence" value="ECO:0007669"/>
    <property type="project" value="TreeGrafter"/>
</dbReference>
<dbReference type="PROSITE" id="PS50404">
    <property type="entry name" value="GST_NTER"/>
    <property type="match status" value="1"/>
</dbReference>
<dbReference type="Gene3D" id="3.40.30.10">
    <property type="entry name" value="Glutaredoxin"/>
    <property type="match status" value="1"/>
</dbReference>